<evidence type="ECO:0000313" key="1">
    <source>
        <dbReference type="EMBL" id="CAE8616197.1"/>
    </source>
</evidence>
<reference evidence="1" key="1">
    <citation type="submission" date="2021-02" db="EMBL/GenBank/DDBJ databases">
        <authorList>
            <person name="Dougan E. K."/>
            <person name="Rhodes N."/>
            <person name="Thang M."/>
            <person name="Chan C."/>
        </authorList>
    </citation>
    <scope>NUCLEOTIDE SEQUENCE</scope>
</reference>
<gene>
    <name evidence="1" type="ORF">PGLA1383_LOCUS33899</name>
</gene>
<evidence type="ECO:0000313" key="2">
    <source>
        <dbReference type="Proteomes" id="UP000654075"/>
    </source>
</evidence>
<accession>A0A813FQ28</accession>
<dbReference type="EMBL" id="CAJNNV010025813">
    <property type="protein sequence ID" value="CAE8616197.1"/>
    <property type="molecule type" value="Genomic_DNA"/>
</dbReference>
<organism evidence="1 2">
    <name type="scientific">Polarella glacialis</name>
    <name type="common">Dinoflagellate</name>
    <dbReference type="NCBI Taxonomy" id="89957"/>
    <lineage>
        <taxon>Eukaryota</taxon>
        <taxon>Sar</taxon>
        <taxon>Alveolata</taxon>
        <taxon>Dinophyceae</taxon>
        <taxon>Suessiales</taxon>
        <taxon>Suessiaceae</taxon>
        <taxon>Polarella</taxon>
    </lineage>
</organism>
<dbReference type="Proteomes" id="UP000654075">
    <property type="component" value="Unassembled WGS sequence"/>
</dbReference>
<proteinExistence type="predicted"/>
<sequence>MAALLPWATAEVEEATGIHFLWAARTLWLLLVLMSMYRLTKESTDVHFPWEKVHSAEPEKFLQIDEEVSYPDGMHLIDAAAANTGDGVDSHLKDGENATPVEVTGLLLDMVQALQKLREALPPEAAGTADVHHINALTAAIARANQLLHSDPELSELCQSELVAAGGEGCPWLSVYEVVPMVSRMCGSVPVVSNLVQPSREEIKELFAGWAAETSNDGVLQAEFIKSFFKVVLQSCIHETEKRLADITGA</sequence>
<protein>
    <submittedName>
        <fullName evidence="1">Uncharacterized protein</fullName>
    </submittedName>
</protein>
<dbReference type="AlphaFoldDB" id="A0A813FQ28"/>
<name>A0A813FQ28_POLGL</name>
<keyword evidence="2" id="KW-1185">Reference proteome</keyword>
<comment type="caution">
    <text evidence="1">The sequence shown here is derived from an EMBL/GenBank/DDBJ whole genome shotgun (WGS) entry which is preliminary data.</text>
</comment>